<reference evidence="2" key="1">
    <citation type="submission" date="2020-11" db="EMBL/GenBank/DDBJ databases">
        <authorList>
            <person name="Tran Van P."/>
        </authorList>
    </citation>
    <scope>NUCLEOTIDE SEQUENCE</scope>
</reference>
<keyword evidence="1" id="KW-0812">Transmembrane</keyword>
<sequence length="123" mass="13670">MAISHILLTNSSCDESNVKNIMYFTTNTSALSLANNEAIGPRTTFWVLLMSSITVLSLATIAFIGVSKIRRAHRIRMSRPPGALDTQSVHSMTDEQLFGDNYMIMPSGRAVIRDIRHLFEAIV</sequence>
<dbReference type="AlphaFoldDB" id="A0A7R9QVG3"/>
<evidence type="ECO:0000313" key="2">
    <source>
        <dbReference type="EMBL" id="CAD7659910.1"/>
    </source>
</evidence>
<name>A0A7R9QVG3_9ACAR</name>
<proteinExistence type="predicted"/>
<feature type="transmembrane region" description="Helical" evidence="1">
    <location>
        <begin position="45"/>
        <end position="66"/>
    </location>
</feature>
<dbReference type="EMBL" id="OC933543">
    <property type="protein sequence ID" value="CAD7659910.1"/>
    <property type="molecule type" value="Genomic_DNA"/>
</dbReference>
<evidence type="ECO:0000313" key="3">
    <source>
        <dbReference type="Proteomes" id="UP000728032"/>
    </source>
</evidence>
<dbReference type="EMBL" id="CAJPVJ010018718">
    <property type="protein sequence ID" value="CAG2177048.1"/>
    <property type="molecule type" value="Genomic_DNA"/>
</dbReference>
<keyword evidence="3" id="KW-1185">Reference proteome</keyword>
<organism evidence="2">
    <name type="scientific">Oppiella nova</name>
    <dbReference type="NCBI Taxonomy" id="334625"/>
    <lineage>
        <taxon>Eukaryota</taxon>
        <taxon>Metazoa</taxon>
        <taxon>Ecdysozoa</taxon>
        <taxon>Arthropoda</taxon>
        <taxon>Chelicerata</taxon>
        <taxon>Arachnida</taxon>
        <taxon>Acari</taxon>
        <taxon>Acariformes</taxon>
        <taxon>Sarcoptiformes</taxon>
        <taxon>Oribatida</taxon>
        <taxon>Brachypylina</taxon>
        <taxon>Oppioidea</taxon>
        <taxon>Oppiidae</taxon>
        <taxon>Oppiella</taxon>
    </lineage>
</organism>
<dbReference type="Proteomes" id="UP000728032">
    <property type="component" value="Unassembled WGS sequence"/>
</dbReference>
<evidence type="ECO:0000256" key="1">
    <source>
        <dbReference type="SAM" id="Phobius"/>
    </source>
</evidence>
<protein>
    <submittedName>
        <fullName evidence="2">Uncharacterized protein</fullName>
    </submittedName>
</protein>
<keyword evidence="1" id="KW-1133">Transmembrane helix</keyword>
<keyword evidence="1" id="KW-0472">Membrane</keyword>
<accession>A0A7R9QVG3</accession>
<gene>
    <name evidence="2" type="ORF">ONB1V03_LOCUS16481</name>
</gene>